<dbReference type="RefSeq" id="XP_026609974.1">
    <property type="nucleotide sequence ID" value="XM_026755873.1"/>
</dbReference>
<keyword evidence="4" id="KW-0472">Membrane</keyword>
<dbReference type="Proteomes" id="UP000215305">
    <property type="component" value="Unassembled WGS sequence"/>
</dbReference>
<evidence type="ECO:0000256" key="1">
    <source>
        <dbReference type="ARBA" id="ARBA00005254"/>
    </source>
</evidence>
<dbReference type="InterPro" id="IPR029045">
    <property type="entry name" value="ClpP/crotonase-like_dom_sf"/>
</dbReference>
<evidence type="ECO:0000313" key="6">
    <source>
        <dbReference type="Proteomes" id="UP000215305"/>
    </source>
</evidence>
<feature type="transmembrane region" description="Helical" evidence="4">
    <location>
        <begin position="180"/>
        <end position="200"/>
    </location>
</feature>
<dbReference type="STRING" id="41047.A0A397G340"/>
<keyword evidence="6" id="KW-1185">Reference proteome</keyword>
<name>A0A397G340_ASPTH</name>
<dbReference type="EMBL" id="NKHU02000383">
    <property type="protein sequence ID" value="RHZ43746.1"/>
    <property type="molecule type" value="Genomic_DNA"/>
</dbReference>
<gene>
    <name evidence="5" type="ORF">CDV56_102254</name>
</gene>
<dbReference type="NCBIfam" id="NF006108">
    <property type="entry name" value="PRK08259.1"/>
    <property type="match status" value="1"/>
</dbReference>
<dbReference type="PROSITE" id="PS00166">
    <property type="entry name" value="ENOYL_COA_HYDRATASE"/>
    <property type="match status" value="1"/>
</dbReference>
<feature type="transmembrane region" description="Helical" evidence="4">
    <location>
        <begin position="146"/>
        <end position="164"/>
    </location>
</feature>
<dbReference type="AlphaFoldDB" id="A0A397G340"/>
<evidence type="ECO:0000256" key="3">
    <source>
        <dbReference type="SAM" id="MobiDB-lite"/>
    </source>
</evidence>
<organism evidence="5 6">
    <name type="scientific">Aspergillus thermomutatus</name>
    <name type="common">Neosartorya pseudofischeri</name>
    <dbReference type="NCBI Taxonomy" id="41047"/>
    <lineage>
        <taxon>Eukaryota</taxon>
        <taxon>Fungi</taxon>
        <taxon>Dikarya</taxon>
        <taxon>Ascomycota</taxon>
        <taxon>Pezizomycotina</taxon>
        <taxon>Eurotiomycetes</taxon>
        <taxon>Eurotiomycetidae</taxon>
        <taxon>Eurotiales</taxon>
        <taxon>Aspergillaceae</taxon>
        <taxon>Aspergillus</taxon>
        <taxon>Aspergillus subgen. Fumigati</taxon>
    </lineage>
</organism>
<dbReference type="InterPro" id="IPR010699">
    <property type="entry name" value="DUF1275"/>
</dbReference>
<feature type="region of interest" description="Disordered" evidence="3">
    <location>
        <begin position="1"/>
        <end position="22"/>
    </location>
</feature>
<comment type="caution">
    <text evidence="5">The sequence shown here is derived from an EMBL/GenBank/DDBJ whole genome shotgun (WGS) entry which is preliminary data.</text>
</comment>
<evidence type="ECO:0000313" key="5">
    <source>
        <dbReference type="EMBL" id="RHZ43746.1"/>
    </source>
</evidence>
<dbReference type="Gene3D" id="1.10.287.2460">
    <property type="match status" value="1"/>
</dbReference>
<sequence>MTQQSIAFTIPPQPDDSNDQPGLWSVGHSTTVSLQPADENSGSESLRSTLIRHFAADIDTKYTDLILILCGFVSGLVDGLSFNAWGSFASMQTGNTVFIALGVSGQPIYPTYLWAKSLVAVTVFILSMILYIHVSRLLSPRRRSTLLLSFSAQTLALLAAAVLVETGSVSRRLEDPRAPIQWIQILPISLLSFQAAGQIVTSRMLAFDEIPTVVLTTLLCDLLVDKELLARGWRSNPRRNRRVGAFLALFLGAMTAGGLSKVTDMAASLWLAMGYRGSYLSDLDSNTTRQSHHVNHPPNKMTQSILTTTQDGITTITLNRPHRRNAVDPPTAKALYNAILAFDADPAQKVCILTGAGGTFCAGADLHAVAASSPSTLTTQENLQPVPDPSNKGKSEPVPVPSLGPMGPTRLHTSKPLIAAIAGHAVAGGLELALLADLRIVEEDAILGVFCRRWGVPLIDGGTVRLQAIVGLGRALDLILTGRRVGADEALGMGLVSRVVAKGAAVEEATALARELMRFPAMCMNVDRGSCYYSAYRAGSMEDALRREFERGARVLAAESVSGAARFRDGEGRHGRFGKL</sequence>
<dbReference type="InterPro" id="IPR001753">
    <property type="entry name" value="Enoyl-CoA_hydra/iso"/>
</dbReference>
<feature type="transmembrane region" description="Helical" evidence="4">
    <location>
        <begin position="113"/>
        <end position="134"/>
    </location>
</feature>
<dbReference type="Pfam" id="PF00378">
    <property type="entry name" value="ECH_1"/>
    <property type="match status" value="2"/>
</dbReference>
<dbReference type="OrthoDB" id="2018133at2759"/>
<dbReference type="PANTHER" id="PTHR43802">
    <property type="entry name" value="ENOYL-COA HYDRATASE"/>
    <property type="match status" value="1"/>
</dbReference>
<proteinExistence type="inferred from homology"/>
<dbReference type="SUPFAM" id="SSF52096">
    <property type="entry name" value="ClpP/crotonase"/>
    <property type="match status" value="1"/>
</dbReference>
<comment type="similarity">
    <text evidence="1 2">Belongs to the enoyl-CoA hydratase/isomerase family.</text>
</comment>
<accession>A0A397G340</accession>
<dbReference type="VEuPathDB" id="FungiDB:CDV56_102254"/>
<feature type="region of interest" description="Disordered" evidence="3">
    <location>
        <begin position="375"/>
        <end position="407"/>
    </location>
</feature>
<reference evidence="5" key="1">
    <citation type="submission" date="2018-08" db="EMBL/GenBank/DDBJ databases">
        <title>Draft genome sequence of azole-resistant Aspergillus thermomutatus (Neosartorya pseudofischeri) strain HMR AF 39, isolated from a human nasal aspirate.</title>
        <authorList>
            <person name="Parent-Michaud M."/>
            <person name="Dufresne P.J."/>
            <person name="Fournier E."/>
            <person name="Martineau C."/>
            <person name="Moreira S."/>
            <person name="Perkins V."/>
            <person name="De Repentigny L."/>
            <person name="Dufresne S.F."/>
        </authorList>
    </citation>
    <scope>NUCLEOTIDE SEQUENCE [LARGE SCALE GENOMIC DNA]</scope>
    <source>
        <strain evidence="5">HMR AF 39</strain>
    </source>
</reference>
<feature type="transmembrane region" description="Helical" evidence="4">
    <location>
        <begin position="65"/>
        <end position="85"/>
    </location>
</feature>
<feature type="transmembrane region" description="Helical" evidence="4">
    <location>
        <begin position="243"/>
        <end position="260"/>
    </location>
</feature>
<evidence type="ECO:0000256" key="2">
    <source>
        <dbReference type="RuleBase" id="RU003707"/>
    </source>
</evidence>
<dbReference type="PANTHER" id="PTHR43802:SF1">
    <property type="entry name" value="IP11341P-RELATED"/>
    <property type="match status" value="1"/>
</dbReference>
<dbReference type="InterPro" id="IPR018376">
    <property type="entry name" value="Enoyl-CoA_hyd/isom_CS"/>
</dbReference>
<protein>
    <submittedName>
        <fullName evidence="5">Uncharacterized protein</fullName>
    </submittedName>
</protein>
<dbReference type="GeneID" id="38124228"/>
<dbReference type="Pfam" id="PF06912">
    <property type="entry name" value="DUF1275"/>
    <property type="match status" value="1"/>
</dbReference>
<keyword evidence="4" id="KW-0812">Transmembrane</keyword>
<keyword evidence="4" id="KW-1133">Transmembrane helix</keyword>
<dbReference type="CDD" id="cd06558">
    <property type="entry name" value="crotonase-like"/>
    <property type="match status" value="1"/>
</dbReference>
<dbReference type="GO" id="GO:0003824">
    <property type="term" value="F:catalytic activity"/>
    <property type="evidence" value="ECO:0007669"/>
    <property type="project" value="InterPro"/>
</dbReference>
<evidence type="ECO:0000256" key="4">
    <source>
        <dbReference type="SAM" id="Phobius"/>
    </source>
</evidence>
<dbReference type="Gene3D" id="3.90.226.10">
    <property type="entry name" value="2-enoyl-CoA Hydratase, Chain A, domain 1"/>
    <property type="match status" value="1"/>
</dbReference>